<dbReference type="Pfam" id="PF04397">
    <property type="entry name" value="LytTR"/>
    <property type="match status" value="1"/>
</dbReference>
<evidence type="ECO:0000259" key="2">
    <source>
        <dbReference type="SMART" id="SM00850"/>
    </source>
</evidence>
<keyword evidence="1" id="KW-0812">Transmembrane</keyword>
<dbReference type="RefSeq" id="WP_089372301.1">
    <property type="nucleotide sequence ID" value="NZ_BMEP01000006.1"/>
</dbReference>
<reference evidence="3 4" key="1">
    <citation type="submission" date="2017-06" db="EMBL/GenBank/DDBJ databases">
        <authorList>
            <person name="Kim H.J."/>
            <person name="Triplett B.A."/>
        </authorList>
    </citation>
    <scope>NUCLEOTIDE SEQUENCE [LARGE SCALE GENOMIC DNA]</scope>
    <source>
        <strain evidence="3 4">DSM 25597</strain>
    </source>
</reference>
<evidence type="ECO:0000313" key="3">
    <source>
        <dbReference type="EMBL" id="SNR97339.1"/>
    </source>
</evidence>
<evidence type="ECO:0000313" key="4">
    <source>
        <dbReference type="Proteomes" id="UP000198379"/>
    </source>
</evidence>
<organism evidence="3 4">
    <name type="scientific">Dokdonia pacifica</name>
    <dbReference type="NCBI Taxonomy" id="1627892"/>
    <lineage>
        <taxon>Bacteria</taxon>
        <taxon>Pseudomonadati</taxon>
        <taxon>Bacteroidota</taxon>
        <taxon>Flavobacteriia</taxon>
        <taxon>Flavobacteriales</taxon>
        <taxon>Flavobacteriaceae</taxon>
        <taxon>Dokdonia</taxon>
    </lineage>
</organism>
<dbReference type="Proteomes" id="UP000198379">
    <property type="component" value="Unassembled WGS sequence"/>
</dbReference>
<dbReference type="OrthoDB" id="1374288at2"/>
<feature type="transmembrane region" description="Helical" evidence="1">
    <location>
        <begin position="78"/>
        <end position="99"/>
    </location>
</feature>
<keyword evidence="4" id="KW-1185">Reference proteome</keyword>
<keyword evidence="3" id="KW-0238">DNA-binding</keyword>
<feature type="transmembrane region" description="Helical" evidence="1">
    <location>
        <begin position="12"/>
        <end position="35"/>
    </location>
</feature>
<feature type="transmembrane region" description="Helical" evidence="1">
    <location>
        <begin position="47"/>
        <end position="66"/>
    </location>
</feature>
<dbReference type="EMBL" id="FZNY01000005">
    <property type="protein sequence ID" value="SNR97339.1"/>
    <property type="molecule type" value="Genomic_DNA"/>
</dbReference>
<feature type="transmembrane region" description="Helical" evidence="1">
    <location>
        <begin position="119"/>
        <end position="138"/>
    </location>
</feature>
<keyword evidence="1" id="KW-0472">Membrane</keyword>
<feature type="domain" description="HTH LytTR-type" evidence="2">
    <location>
        <begin position="158"/>
        <end position="252"/>
    </location>
</feature>
<dbReference type="SMART" id="SM00850">
    <property type="entry name" value="LytTR"/>
    <property type="match status" value="1"/>
</dbReference>
<sequence>MVKSLPLYTSYKFHSIIATIISIWLVVFLVLIAPFDASDLSFMIRLQILPFYGVISFIGYMLLVPFQNWVFKRMNRWTIIFEVLFIFVFNILVLLGSFWYYKTEIINGIYSFSKFSIEVYTPICFILLSILIFSRWFLNRKAPTKPTSKITLTGDNKLDILQIYPSDLVSISSADNYIEVSYLKGNLLQKKLLRNTLKNIQEEIPSLVRVHRSHLMNPIHFKEWKSTSVLGLTQSEIPISKKYKQAVLDLNHSSLKTDHSPQT</sequence>
<dbReference type="Gene3D" id="2.40.50.1020">
    <property type="entry name" value="LytTr DNA-binding domain"/>
    <property type="match status" value="1"/>
</dbReference>
<gene>
    <name evidence="3" type="ORF">SAMN06265376_10542</name>
</gene>
<name>A0A239AP71_9FLAO</name>
<proteinExistence type="predicted"/>
<protein>
    <submittedName>
        <fullName evidence="3">LytTr DNA-binding domain-containing protein</fullName>
    </submittedName>
</protein>
<dbReference type="GO" id="GO:0003677">
    <property type="term" value="F:DNA binding"/>
    <property type="evidence" value="ECO:0007669"/>
    <property type="project" value="UniProtKB-KW"/>
</dbReference>
<keyword evidence="1" id="KW-1133">Transmembrane helix</keyword>
<accession>A0A239AP71</accession>
<dbReference type="AlphaFoldDB" id="A0A239AP71"/>
<evidence type="ECO:0000256" key="1">
    <source>
        <dbReference type="SAM" id="Phobius"/>
    </source>
</evidence>
<dbReference type="InterPro" id="IPR007492">
    <property type="entry name" value="LytTR_DNA-bd_dom"/>
</dbReference>